<evidence type="ECO:0000313" key="1">
    <source>
        <dbReference type="EMBL" id="EIW81603.1"/>
    </source>
</evidence>
<gene>
    <name evidence="1" type="ORF">CONPUDRAFT_154134</name>
</gene>
<dbReference type="RefSeq" id="XP_007768908.1">
    <property type="nucleotide sequence ID" value="XM_007770718.1"/>
</dbReference>
<keyword evidence="2" id="KW-1185">Reference proteome</keyword>
<dbReference type="EMBL" id="JH711578">
    <property type="protein sequence ID" value="EIW81603.1"/>
    <property type="molecule type" value="Genomic_DNA"/>
</dbReference>
<name>A0A5M3MQZ6_CONPW</name>
<reference evidence="2" key="1">
    <citation type="journal article" date="2012" name="Science">
        <title>The Paleozoic origin of enzymatic lignin decomposition reconstructed from 31 fungal genomes.</title>
        <authorList>
            <person name="Floudas D."/>
            <person name="Binder M."/>
            <person name="Riley R."/>
            <person name="Barry K."/>
            <person name="Blanchette R.A."/>
            <person name="Henrissat B."/>
            <person name="Martinez A.T."/>
            <person name="Otillar R."/>
            <person name="Spatafora J.W."/>
            <person name="Yadav J.S."/>
            <person name="Aerts A."/>
            <person name="Benoit I."/>
            <person name="Boyd A."/>
            <person name="Carlson A."/>
            <person name="Copeland A."/>
            <person name="Coutinho P.M."/>
            <person name="de Vries R.P."/>
            <person name="Ferreira P."/>
            <person name="Findley K."/>
            <person name="Foster B."/>
            <person name="Gaskell J."/>
            <person name="Glotzer D."/>
            <person name="Gorecki P."/>
            <person name="Heitman J."/>
            <person name="Hesse C."/>
            <person name="Hori C."/>
            <person name="Igarashi K."/>
            <person name="Jurgens J.A."/>
            <person name="Kallen N."/>
            <person name="Kersten P."/>
            <person name="Kohler A."/>
            <person name="Kuees U."/>
            <person name="Kumar T.K.A."/>
            <person name="Kuo A."/>
            <person name="LaButti K."/>
            <person name="Larrondo L.F."/>
            <person name="Lindquist E."/>
            <person name="Ling A."/>
            <person name="Lombard V."/>
            <person name="Lucas S."/>
            <person name="Lundell T."/>
            <person name="Martin R."/>
            <person name="McLaughlin D.J."/>
            <person name="Morgenstern I."/>
            <person name="Morin E."/>
            <person name="Murat C."/>
            <person name="Nagy L.G."/>
            <person name="Nolan M."/>
            <person name="Ohm R.A."/>
            <person name="Patyshakuliyeva A."/>
            <person name="Rokas A."/>
            <person name="Ruiz-Duenas F.J."/>
            <person name="Sabat G."/>
            <person name="Salamov A."/>
            <person name="Samejima M."/>
            <person name="Schmutz J."/>
            <person name="Slot J.C."/>
            <person name="St John F."/>
            <person name="Stenlid J."/>
            <person name="Sun H."/>
            <person name="Sun S."/>
            <person name="Syed K."/>
            <person name="Tsang A."/>
            <person name="Wiebenga A."/>
            <person name="Young D."/>
            <person name="Pisabarro A."/>
            <person name="Eastwood D.C."/>
            <person name="Martin F."/>
            <person name="Cullen D."/>
            <person name="Grigoriev I.V."/>
            <person name="Hibbett D.S."/>
        </authorList>
    </citation>
    <scope>NUCLEOTIDE SEQUENCE [LARGE SCALE GENOMIC DNA]</scope>
    <source>
        <strain evidence="2">RWD-64-598 SS2</strain>
    </source>
</reference>
<dbReference type="AlphaFoldDB" id="A0A5M3MQZ6"/>
<organism evidence="1 2">
    <name type="scientific">Coniophora puteana (strain RWD-64-598)</name>
    <name type="common">Brown rot fungus</name>
    <dbReference type="NCBI Taxonomy" id="741705"/>
    <lineage>
        <taxon>Eukaryota</taxon>
        <taxon>Fungi</taxon>
        <taxon>Dikarya</taxon>
        <taxon>Basidiomycota</taxon>
        <taxon>Agaricomycotina</taxon>
        <taxon>Agaricomycetes</taxon>
        <taxon>Agaricomycetidae</taxon>
        <taxon>Boletales</taxon>
        <taxon>Coniophorineae</taxon>
        <taxon>Coniophoraceae</taxon>
        <taxon>Coniophora</taxon>
    </lineage>
</organism>
<dbReference type="Proteomes" id="UP000053558">
    <property type="component" value="Unassembled WGS sequence"/>
</dbReference>
<evidence type="ECO:0000313" key="2">
    <source>
        <dbReference type="Proteomes" id="UP000053558"/>
    </source>
</evidence>
<comment type="caution">
    <text evidence="1">The sequence shown here is derived from an EMBL/GenBank/DDBJ whole genome shotgun (WGS) entry which is preliminary data.</text>
</comment>
<dbReference type="KEGG" id="cput:CONPUDRAFT_154134"/>
<sequence length="110" mass="11874">MGVYKVRARLSHRSWCNGVLGWGRTQAGVLLRCMATPMSHSDLFSVPNAPLYAPISDLVWIWSIKHGFQAHWALGGLRSSAISTPSSSIGGGSLYARQRVMSDAASVSDI</sequence>
<protein>
    <submittedName>
        <fullName evidence="1">Uncharacterized protein</fullName>
    </submittedName>
</protein>
<proteinExistence type="predicted"/>
<dbReference type="GeneID" id="19203222"/>
<accession>A0A5M3MQZ6</accession>